<keyword evidence="3" id="KW-1185">Reference proteome</keyword>
<proteinExistence type="predicted"/>
<protein>
    <submittedName>
        <fullName evidence="2">Uncharacterized protein</fullName>
    </submittedName>
</protein>
<accession>A0ABN3AI99</accession>
<comment type="caution">
    <text evidence="2">The sequence shown here is derived from an EMBL/GenBank/DDBJ whole genome shotgun (WGS) entry which is preliminary data.</text>
</comment>
<evidence type="ECO:0000313" key="2">
    <source>
        <dbReference type="EMBL" id="GAA2170142.1"/>
    </source>
</evidence>
<gene>
    <name evidence="2" type="ORF">GCM10009727_94040</name>
</gene>
<feature type="region of interest" description="Disordered" evidence="1">
    <location>
        <begin position="1"/>
        <end position="20"/>
    </location>
</feature>
<feature type="compositionally biased region" description="Polar residues" evidence="1">
    <location>
        <begin position="9"/>
        <end position="20"/>
    </location>
</feature>
<sequence>MLALHKSATYCNHSSTQSNDSGVWVSLRQTRTICPAPATEPGAAPGVEPEALDVVVVGAHGGAGASTLAALLPAVWDMGSIQLLLELDRALLRAKGRPIVLAVRNTAAAATRATAAIGVLHDWEEQVAALAIVSDGGPESRDATARFALLEARVGGIVRVPYVRQLRLVEDPAEVVLPGKARHAIDQLRRLAGQAGADVADVAARRGKDCGEVGCR</sequence>
<evidence type="ECO:0000313" key="3">
    <source>
        <dbReference type="Proteomes" id="UP001501020"/>
    </source>
</evidence>
<organism evidence="2 3">
    <name type="scientific">Actinomadura napierensis</name>
    <dbReference type="NCBI Taxonomy" id="267854"/>
    <lineage>
        <taxon>Bacteria</taxon>
        <taxon>Bacillati</taxon>
        <taxon>Actinomycetota</taxon>
        <taxon>Actinomycetes</taxon>
        <taxon>Streptosporangiales</taxon>
        <taxon>Thermomonosporaceae</taxon>
        <taxon>Actinomadura</taxon>
    </lineage>
</organism>
<dbReference type="Proteomes" id="UP001501020">
    <property type="component" value="Unassembled WGS sequence"/>
</dbReference>
<name>A0ABN3AI99_9ACTN</name>
<dbReference type="EMBL" id="BAAAMR010000189">
    <property type="protein sequence ID" value="GAA2170142.1"/>
    <property type="molecule type" value="Genomic_DNA"/>
</dbReference>
<evidence type="ECO:0000256" key="1">
    <source>
        <dbReference type="SAM" id="MobiDB-lite"/>
    </source>
</evidence>
<reference evidence="2 3" key="1">
    <citation type="journal article" date="2019" name="Int. J. Syst. Evol. Microbiol.">
        <title>The Global Catalogue of Microorganisms (GCM) 10K type strain sequencing project: providing services to taxonomists for standard genome sequencing and annotation.</title>
        <authorList>
            <consortium name="The Broad Institute Genomics Platform"/>
            <consortium name="The Broad Institute Genome Sequencing Center for Infectious Disease"/>
            <person name="Wu L."/>
            <person name="Ma J."/>
        </authorList>
    </citation>
    <scope>NUCLEOTIDE SEQUENCE [LARGE SCALE GENOMIC DNA]</scope>
    <source>
        <strain evidence="2 3">JCM 13850</strain>
    </source>
</reference>